<dbReference type="InterPro" id="IPR023393">
    <property type="entry name" value="START-like_dom_sf"/>
</dbReference>
<reference evidence="4" key="1">
    <citation type="journal article" date="2019" name="Int. J. Syst. Evol. Microbiol.">
        <title>The Global Catalogue of Microorganisms (GCM) 10K type strain sequencing project: providing services to taxonomists for standard genome sequencing and annotation.</title>
        <authorList>
            <consortium name="The Broad Institute Genomics Platform"/>
            <consortium name="The Broad Institute Genome Sequencing Center for Infectious Disease"/>
            <person name="Wu L."/>
            <person name="Ma J."/>
        </authorList>
    </citation>
    <scope>NUCLEOTIDE SEQUENCE [LARGE SCALE GENOMIC DNA]</scope>
    <source>
        <strain evidence="4">JCM 3369</strain>
    </source>
</reference>
<comment type="similarity">
    <text evidence="1">Belongs to the AHA1 family.</text>
</comment>
<evidence type="ECO:0000313" key="3">
    <source>
        <dbReference type="EMBL" id="MFC6881458.1"/>
    </source>
</evidence>
<dbReference type="Gene3D" id="3.30.530.20">
    <property type="match status" value="1"/>
</dbReference>
<protein>
    <submittedName>
        <fullName evidence="3">SRPBCC family protein</fullName>
    </submittedName>
</protein>
<dbReference type="InterPro" id="IPR013538">
    <property type="entry name" value="ASHA1/2-like_C"/>
</dbReference>
<evidence type="ECO:0000313" key="4">
    <source>
        <dbReference type="Proteomes" id="UP001596380"/>
    </source>
</evidence>
<name>A0ABW2CK06_9ACTN</name>
<comment type="caution">
    <text evidence="3">The sequence shown here is derived from an EMBL/GenBank/DDBJ whole genome shotgun (WGS) entry which is preliminary data.</text>
</comment>
<organism evidence="3 4">
    <name type="scientific">Actinomadura yumaensis</name>
    <dbReference type="NCBI Taxonomy" id="111807"/>
    <lineage>
        <taxon>Bacteria</taxon>
        <taxon>Bacillati</taxon>
        <taxon>Actinomycetota</taxon>
        <taxon>Actinomycetes</taxon>
        <taxon>Streptosporangiales</taxon>
        <taxon>Thermomonosporaceae</taxon>
        <taxon>Actinomadura</taxon>
    </lineage>
</organism>
<accession>A0ABW2CK06</accession>
<gene>
    <name evidence="3" type="ORF">ACFQKB_16940</name>
</gene>
<dbReference type="Proteomes" id="UP001596380">
    <property type="component" value="Unassembled WGS sequence"/>
</dbReference>
<sequence length="163" mass="17954">MSTRTLQLTTVPSAKVGMLIRRPAREVFQAIADPAVTSKIWYTKSSGKMTPGAELTWEWEMYGASTRASVKEVEEDSRIVFTWGNYTPDNPTTVEFRFIPMPDDTTYVQVIESGFTGTGDELVRYVTDSTGGFTFLISALKALLEHNIVLGLVADAHPSGLQA</sequence>
<feature type="domain" description="Activator of Hsp90 ATPase homologue 1/2-like C-terminal" evidence="2">
    <location>
        <begin position="23"/>
        <end position="144"/>
    </location>
</feature>
<evidence type="ECO:0000259" key="2">
    <source>
        <dbReference type="Pfam" id="PF08327"/>
    </source>
</evidence>
<dbReference type="RefSeq" id="WP_206681277.1">
    <property type="nucleotide sequence ID" value="NZ_JBHSXE010000001.1"/>
</dbReference>
<dbReference type="EMBL" id="JBHSXS010000008">
    <property type="protein sequence ID" value="MFC6881458.1"/>
    <property type="molecule type" value="Genomic_DNA"/>
</dbReference>
<dbReference type="CDD" id="cd08901">
    <property type="entry name" value="SRPBCC_CalC_Aha1-like_8"/>
    <property type="match status" value="1"/>
</dbReference>
<dbReference type="SUPFAM" id="SSF55961">
    <property type="entry name" value="Bet v1-like"/>
    <property type="match status" value="1"/>
</dbReference>
<dbReference type="Pfam" id="PF08327">
    <property type="entry name" value="AHSA1"/>
    <property type="match status" value="1"/>
</dbReference>
<keyword evidence="4" id="KW-1185">Reference proteome</keyword>
<evidence type="ECO:0000256" key="1">
    <source>
        <dbReference type="ARBA" id="ARBA00006817"/>
    </source>
</evidence>
<proteinExistence type="inferred from homology"/>